<dbReference type="CDD" id="cd05466">
    <property type="entry name" value="PBP2_LTTR_substrate"/>
    <property type="match status" value="1"/>
</dbReference>
<dbReference type="Pfam" id="PF03466">
    <property type="entry name" value="LysR_substrate"/>
    <property type="match status" value="1"/>
</dbReference>
<dbReference type="AlphaFoldDB" id="A0A0R2LG40"/>
<evidence type="ECO:0000256" key="4">
    <source>
        <dbReference type="ARBA" id="ARBA00023163"/>
    </source>
</evidence>
<dbReference type="STRING" id="348151.IV55_GL000872"/>
<evidence type="ECO:0000313" key="6">
    <source>
        <dbReference type="EMBL" id="KRN96996.1"/>
    </source>
</evidence>
<organism evidence="6 7">
    <name type="scientific">Furfurilactobacillus siliginis</name>
    <dbReference type="NCBI Taxonomy" id="348151"/>
    <lineage>
        <taxon>Bacteria</taxon>
        <taxon>Bacillati</taxon>
        <taxon>Bacillota</taxon>
        <taxon>Bacilli</taxon>
        <taxon>Lactobacillales</taxon>
        <taxon>Lactobacillaceae</taxon>
        <taxon>Furfurilactobacillus</taxon>
    </lineage>
</organism>
<accession>A0A0R2LG40</accession>
<dbReference type="InterPro" id="IPR036390">
    <property type="entry name" value="WH_DNA-bd_sf"/>
</dbReference>
<protein>
    <submittedName>
        <fullName evidence="6">Transcription regulator</fullName>
    </submittedName>
</protein>
<reference evidence="6 7" key="1">
    <citation type="journal article" date="2015" name="Genome Announc.">
        <title>Expanding the biotechnology potential of lactobacilli through comparative genomics of 213 strains and associated genera.</title>
        <authorList>
            <person name="Sun Z."/>
            <person name="Harris H.M."/>
            <person name="McCann A."/>
            <person name="Guo C."/>
            <person name="Argimon S."/>
            <person name="Zhang W."/>
            <person name="Yang X."/>
            <person name="Jeffery I.B."/>
            <person name="Cooney J.C."/>
            <person name="Kagawa T.F."/>
            <person name="Liu W."/>
            <person name="Song Y."/>
            <person name="Salvetti E."/>
            <person name="Wrobel A."/>
            <person name="Rasinkangas P."/>
            <person name="Parkhill J."/>
            <person name="Rea M.C."/>
            <person name="O'Sullivan O."/>
            <person name="Ritari J."/>
            <person name="Douillard F.P."/>
            <person name="Paul Ross R."/>
            <person name="Yang R."/>
            <person name="Briner A.E."/>
            <person name="Felis G.E."/>
            <person name="de Vos W.M."/>
            <person name="Barrangou R."/>
            <person name="Klaenhammer T.R."/>
            <person name="Caufield P.W."/>
            <person name="Cui Y."/>
            <person name="Zhang H."/>
            <person name="O'Toole P.W."/>
        </authorList>
    </citation>
    <scope>NUCLEOTIDE SEQUENCE [LARGE SCALE GENOMIC DNA]</scope>
    <source>
        <strain evidence="6 7">DSM 22696</strain>
    </source>
</reference>
<dbReference type="Proteomes" id="UP000051139">
    <property type="component" value="Unassembled WGS sequence"/>
</dbReference>
<proteinExistence type="inferred from homology"/>
<comment type="caution">
    <text evidence="6">The sequence shown here is derived from an EMBL/GenBank/DDBJ whole genome shotgun (WGS) entry which is preliminary data.</text>
</comment>
<evidence type="ECO:0000313" key="7">
    <source>
        <dbReference type="Proteomes" id="UP000051139"/>
    </source>
</evidence>
<dbReference type="GO" id="GO:0003700">
    <property type="term" value="F:DNA-binding transcription factor activity"/>
    <property type="evidence" value="ECO:0007669"/>
    <property type="project" value="InterPro"/>
</dbReference>
<keyword evidence="7" id="KW-1185">Reference proteome</keyword>
<dbReference type="InterPro" id="IPR036388">
    <property type="entry name" value="WH-like_DNA-bd_sf"/>
</dbReference>
<comment type="similarity">
    <text evidence="1">Belongs to the LysR transcriptional regulatory family.</text>
</comment>
<name>A0A0R2LG40_9LACO</name>
<keyword evidence="2" id="KW-0805">Transcription regulation</keyword>
<dbReference type="Gene3D" id="1.10.10.10">
    <property type="entry name" value="Winged helix-like DNA-binding domain superfamily/Winged helix DNA-binding domain"/>
    <property type="match status" value="1"/>
</dbReference>
<gene>
    <name evidence="6" type="ORF">IV55_GL000872</name>
</gene>
<keyword evidence="4" id="KW-0804">Transcription</keyword>
<evidence type="ECO:0000259" key="5">
    <source>
        <dbReference type="PROSITE" id="PS50931"/>
    </source>
</evidence>
<evidence type="ECO:0000256" key="2">
    <source>
        <dbReference type="ARBA" id="ARBA00023015"/>
    </source>
</evidence>
<dbReference type="PANTHER" id="PTHR30346:SF28">
    <property type="entry name" value="HTH-TYPE TRANSCRIPTIONAL REGULATOR CYNR"/>
    <property type="match status" value="1"/>
</dbReference>
<dbReference type="GO" id="GO:0003677">
    <property type="term" value="F:DNA binding"/>
    <property type="evidence" value="ECO:0007669"/>
    <property type="project" value="UniProtKB-KW"/>
</dbReference>
<dbReference type="SUPFAM" id="SSF46785">
    <property type="entry name" value="Winged helix' DNA-binding domain"/>
    <property type="match status" value="1"/>
</dbReference>
<dbReference type="Gene3D" id="3.40.190.290">
    <property type="match status" value="1"/>
</dbReference>
<evidence type="ECO:0000256" key="1">
    <source>
        <dbReference type="ARBA" id="ARBA00009437"/>
    </source>
</evidence>
<dbReference type="InterPro" id="IPR005119">
    <property type="entry name" value="LysR_subst-bd"/>
</dbReference>
<dbReference type="PANTHER" id="PTHR30346">
    <property type="entry name" value="TRANSCRIPTIONAL DUAL REGULATOR HCAR-RELATED"/>
    <property type="match status" value="1"/>
</dbReference>
<dbReference type="Pfam" id="PF00126">
    <property type="entry name" value="HTH_1"/>
    <property type="match status" value="1"/>
</dbReference>
<dbReference type="GO" id="GO:0032993">
    <property type="term" value="C:protein-DNA complex"/>
    <property type="evidence" value="ECO:0007669"/>
    <property type="project" value="TreeGrafter"/>
</dbReference>
<dbReference type="InterPro" id="IPR000847">
    <property type="entry name" value="LysR_HTH_N"/>
</dbReference>
<dbReference type="PATRIC" id="fig|348151.3.peg.897"/>
<dbReference type="PROSITE" id="PS50931">
    <property type="entry name" value="HTH_LYSR"/>
    <property type="match status" value="1"/>
</dbReference>
<dbReference type="PRINTS" id="PR00039">
    <property type="entry name" value="HTHLYSR"/>
</dbReference>
<dbReference type="SUPFAM" id="SSF53850">
    <property type="entry name" value="Periplasmic binding protein-like II"/>
    <property type="match status" value="1"/>
</dbReference>
<feature type="domain" description="HTH lysR-type" evidence="5">
    <location>
        <begin position="13"/>
        <end position="70"/>
    </location>
</feature>
<keyword evidence="3" id="KW-0238">DNA-binding</keyword>
<dbReference type="EMBL" id="JQCB01000002">
    <property type="protein sequence ID" value="KRN96996.1"/>
    <property type="molecule type" value="Genomic_DNA"/>
</dbReference>
<sequence length="335" mass="38544">MAPLMKSKQETIFSSKTLTYFLQLAETMNYTQAAQILGITQPALTQQIKKLERTVGAPLFYSVGKKLRLSEAGNTMLAATHDIYEVLNQATDEIQQSTSAESGEINIGLLASVEYSVFEDFAIQYYKENPDVVINFHMLTRKEIWDRLENNRIDLAIMYLPDDSIKNWKPYRAKKITNEDLLFIHTNDKLANRKKIRLKDTLTNVWATYPREYYLDQVIRENYKNAMVDLPKAVARFTTPDQIYQFSAETDAYTALPNSYIVSKGLTGNMHAAQFEPAIKFDLAFVFRKDKDEIPRVGRLLEAFDQYLADKDYITRLTQIHNAKYGVDHTKGAED</sequence>
<evidence type="ECO:0000256" key="3">
    <source>
        <dbReference type="ARBA" id="ARBA00023125"/>
    </source>
</evidence>